<dbReference type="PANTHER" id="PTHR30115">
    <property type="entry name" value="NITROGEN REGULATORY PROTEIN P-II"/>
    <property type="match status" value="1"/>
</dbReference>
<comment type="caution">
    <text evidence="1">The sequence shown here is derived from an EMBL/GenBank/DDBJ whole genome shotgun (WGS) entry which is preliminary data.</text>
</comment>
<organism evidence="1 2">
    <name type="scientific">Candidatus Enterococcus murrayae</name>
    <dbReference type="NCBI Taxonomy" id="2815321"/>
    <lineage>
        <taxon>Bacteria</taxon>
        <taxon>Bacillati</taxon>
        <taxon>Bacillota</taxon>
        <taxon>Bacilli</taxon>
        <taxon>Lactobacillales</taxon>
        <taxon>Enterococcaceae</taxon>
        <taxon>Enterococcus</taxon>
    </lineage>
</organism>
<sequence length="114" mass="12779">MKKVEAIIRQEKLEEIKAVIDQEIEVNGMTVSQVLGCGLQKGQKSYVRGQEIITTLLPKVSVSFILADEDVERVIDLILETCQSEECGTGKIFVYPIEEVIRIRTRETGQAAIQ</sequence>
<dbReference type="Pfam" id="PF00543">
    <property type="entry name" value="P-II"/>
    <property type="match status" value="1"/>
</dbReference>
<dbReference type="RefSeq" id="WP_207106841.1">
    <property type="nucleotide sequence ID" value="NZ_JAFLVR010000004.1"/>
</dbReference>
<dbReference type="PANTHER" id="PTHR30115:SF11">
    <property type="entry name" value="NITROGEN REGULATORY PROTEIN P-II HOMOLOG"/>
    <property type="match status" value="1"/>
</dbReference>
<dbReference type="PRINTS" id="PR00340">
    <property type="entry name" value="PIIGLNB"/>
</dbReference>
<dbReference type="InterPro" id="IPR002187">
    <property type="entry name" value="N-reg_PII"/>
</dbReference>
<gene>
    <name evidence="1" type="ORF">JZO85_02080</name>
</gene>
<dbReference type="PROSITE" id="PS51343">
    <property type="entry name" value="PII_GLNB_DOM"/>
    <property type="match status" value="1"/>
</dbReference>
<protein>
    <submittedName>
        <fullName evidence="1">P-II family nitrogen regulator</fullName>
    </submittedName>
</protein>
<keyword evidence="2" id="KW-1185">Reference proteome</keyword>
<dbReference type="InterPro" id="IPR011322">
    <property type="entry name" value="N-reg_PII-like_a/b"/>
</dbReference>
<dbReference type="Proteomes" id="UP000664495">
    <property type="component" value="Unassembled WGS sequence"/>
</dbReference>
<dbReference type="EMBL" id="JAFLVR010000004">
    <property type="protein sequence ID" value="MBO0451037.1"/>
    <property type="molecule type" value="Genomic_DNA"/>
</dbReference>
<evidence type="ECO:0000313" key="2">
    <source>
        <dbReference type="Proteomes" id="UP000664495"/>
    </source>
</evidence>
<evidence type="ECO:0000313" key="1">
    <source>
        <dbReference type="EMBL" id="MBO0451037.1"/>
    </source>
</evidence>
<proteinExistence type="predicted"/>
<name>A0ABS3HDD8_9ENTE</name>
<accession>A0ABS3HDD8</accession>
<dbReference type="SMART" id="SM00938">
    <property type="entry name" value="P-II"/>
    <property type="match status" value="1"/>
</dbReference>
<dbReference type="InterPro" id="IPR015867">
    <property type="entry name" value="N-reg_PII/ATP_PRibTrfase_C"/>
</dbReference>
<dbReference type="SUPFAM" id="SSF54913">
    <property type="entry name" value="GlnB-like"/>
    <property type="match status" value="1"/>
</dbReference>
<reference evidence="1 2" key="1">
    <citation type="submission" date="2021-03" db="EMBL/GenBank/DDBJ databases">
        <title>Enterococcal diversity collection.</title>
        <authorList>
            <person name="Gilmore M.S."/>
            <person name="Schwartzman J."/>
            <person name="Van Tyne D."/>
            <person name="Martin M."/>
            <person name="Earl A.M."/>
            <person name="Manson A.L."/>
            <person name="Straub T."/>
            <person name="Salamzade R."/>
            <person name="Saavedra J."/>
            <person name="Lebreton F."/>
            <person name="Prichula J."/>
            <person name="Schaufler K."/>
            <person name="Gaca A."/>
            <person name="Sgardioli B."/>
            <person name="Wagenaar J."/>
            <person name="Strong T."/>
        </authorList>
    </citation>
    <scope>NUCLEOTIDE SEQUENCE [LARGE SCALE GENOMIC DNA]</scope>
    <source>
        <strain evidence="1 2">MJM16</strain>
    </source>
</reference>
<dbReference type="Gene3D" id="3.30.70.120">
    <property type="match status" value="1"/>
</dbReference>